<dbReference type="AlphaFoldDB" id="A0A7S3IX49"/>
<reference evidence="1" key="1">
    <citation type="submission" date="2021-01" db="EMBL/GenBank/DDBJ databases">
        <authorList>
            <person name="Corre E."/>
            <person name="Pelletier E."/>
            <person name="Niang G."/>
            <person name="Scheremetjew M."/>
            <person name="Finn R."/>
            <person name="Kale V."/>
            <person name="Holt S."/>
            <person name="Cochrane G."/>
            <person name="Meng A."/>
            <person name="Brown T."/>
            <person name="Cohen L."/>
        </authorList>
    </citation>
    <scope>NUCLEOTIDE SEQUENCE</scope>
    <source>
        <strain evidence="1">S3</strain>
    </source>
</reference>
<name>A0A7S3IX49_9SPIT</name>
<gene>
    <name evidence="1" type="ORF">SINC0208_LOCUS14813</name>
</gene>
<evidence type="ECO:0000313" key="1">
    <source>
        <dbReference type="EMBL" id="CAE0334175.1"/>
    </source>
</evidence>
<organism evidence="1">
    <name type="scientific">Strombidium inclinatum</name>
    <dbReference type="NCBI Taxonomy" id="197538"/>
    <lineage>
        <taxon>Eukaryota</taxon>
        <taxon>Sar</taxon>
        <taxon>Alveolata</taxon>
        <taxon>Ciliophora</taxon>
        <taxon>Intramacronucleata</taxon>
        <taxon>Spirotrichea</taxon>
        <taxon>Oligotrichia</taxon>
        <taxon>Strombidiidae</taxon>
        <taxon>Strombidium</taxon>
    </lineage>
</organism>
<accession>A0A7S3IX49</accession>
<sequence>MLMPRGFLILHFDNELRLGARPQSRHDLLLLRLRNEDPWLLFLRGFPLLLGSIIRGEGYSFLLVVEGEGGEYVNSGASLTSGLVGLLAVEVRAVLKNEGLLMVWFCFVDG</sequence>
<protein>
    <submittedName>
        <fullName evidence="1">Uncharacterized protein</fullName>
    </submittedName>
</protein>
<dbReference type="EMBL" id="HBIH01036998">
    <property type="protein sequence ID" value="CAE0334175.1"/>
    <property type="molecule type" value="Transcribed_RNA"/>
</dbReference>
<proteinExistence type="predicted"/>